<dbReference type="Proteomes" id="UP000887565">
    <property type="component" value="Unplaced"/>
</dbReference>
<dbReference type="AlphaFoldDB" id="A0A915L053"/>
<sequence length="107" mass="11925">MVGVGNDIEAEQKLSRLLPQCKFFGADAIYETGRVFEKVGTFFHTAVGSGNRTIHARVLTNETYENMDLKSTDFYELLAMTGAQMIDYLLLDAEGAEYSILSMLDKS</sequence>
<dbReference type="OMA" id="DIEWEEY"/>
<evidence type="ECO:0000313" key="3">
    <source>
        <dbReference type="WBParaSite" id="nRc.2.0.1.t43143-RA"/>
    </source>
</evidence>
<evidence type="ECO:0000313" key="2">
    <source>
        <dbReference type="Proteomes" id="UP000887565"/>
    </source>
</evidence>
<reference evidence="3" key="1">
    <citation type="submission" date="2022-11" db="UniProtKB">
        <authorList>
            <consortium name="WormBaseParasite"/>
        </authorList>
    </citation>
    <scope>IDENTIFICATION</scope>
</reference>
<evidence type="ECO:0000259" key="1">
    <source>
        <dbReference type="Pfam" id="PF05050"/>
    </source>
</evidence>
<protein>
    <submittedName>
        <fullName evidence="3">Methyltransferase FkbM domain-containing protein</fullName>
    </submittedName>
</protein>
<dbReference type="Pfam" id="PF05050">
    <property type="entry name" value="Methyltransf_21"/>
    <property type="match status" value="1"/>
</dbReference>
<keyword evidence="2" id="KW-1185">Reference proteome</keyword>
<dbReference type="WBParaSite" id="nRc.2.0.1.t43143-RA">
    <property type="protein sequence ID" value="nRc.2.0.1.t43143-RA"/>
    <property type="gene ID" value="nRc.2.0.1.g43143"/>
</dbReference>
<accession>A0A915L053</accession>
<name>A0A915L053_ROMCU</name>
<organism evidence="2 3">
    <name type="scientific">Romanomermis culicivorax</name>
    <name type="common">Nematode worm</name>
    <dbReference type="NCBI Taxonomy" id="13658"/>
    <lineage>
        <taxon>Eukaryota</taxon>
        <taxon>Metazoa</taxon>
        <taxon>Ecdysozoa</taxon>
        <taxon>Nematoda</taxon>
        <taxon>Enoplea</taxon>
        <taxon>Dorylaimia</taxon>
        <taxon>Mermithida</taxon>
        <taxon>Mermithoidea</taxon>
        <taxon>Mermithidae</taxon>
        <taxon>Romanomermis</taxon>
    </lineage>
</organism>
<dbReference type="PANTHER" id="PTHR22989:SF3">
    <property type="entry name" value="METHYLTRANSFERASE FKBM DOMAIN-CONTAINING PROTEIN"/>
    <property type="match status" value="1"/>
</dbReference>
<feature type="domain" description="Methyltransferase FkbM" evidence="1">
    <location>
        <begin position="38"/>
        <end position="101"/>
    </location>
</feature>
<proteinExistence type="predicted"/>
<dbReference type="PANTHER" id="PTHR22989">
    <property type="entry name" value="UNCHARACTERIZED DUF13 C.ELEGANS"/>
    <property type="match status" value="1"/>
</dbReference>
<dbReference type="InterPro" id="IPR006342">
    <property type="entry name" value="FkbM_mtfrase"/>
</dbReference>